<feature type="compositionally biased region" description="Basic and acidic residues" evidence="1">
    <location>
        <begin position="17"/>
        <end position="28"/>
    </location>
</feature>
<dbReference type="EMBL" id="JAACNH010000001">
    <property type="protein sequence ID" value="KAG8455676.1"/>
    <property type="molecule type" value="Genomic_DNA"/>
</dbReference>
<evidence type="ECO:0000313" key="2">
    <source>
        <dbReference type="EMBL" id="KAG8455676.1"/>
    </source>
</evidence>
<evidence type="ECO:0000313" key="3">
    <source>
        <dbReference type="Proteomes" id="UP000812440"/>
    </source>
</evidence>
<reference evidence="2" key="1">
    <citation type="thesis" date="2020" institute="ProQuest LLC" country="789 East Eisenhower Parkway, Ann Arbor, MI, USA">
        <title>Comparative Genomics and Chromosome Evolution.</title>
        <authorList>
            <person name="Mudd A.B."/>
        </authorList>
    </citation>
    <scope>NUCLEOTIDE SEQUENCE</scope>
    <source>
        <strain evidence="2">Female2</strain>
        <tissue evidence="2">Blood</tissue>
    </source>
</reference>
<feature type="region of interest" description="Disordered" evidence="1">
    <location>
        <begin position="1"/>
        <end position="44"/>
    </location>
</feature>
<feature type="compositionally biased region" description="Polar residues" evidence="1">
    <location>
        <begin position="33"/>
        <end position="44"/>
    </location>
</feature>
<comment type="caution">
    <text evidence="2">The sequence shown here is derived from an EMBL/GenBank/DDBJ whole genome shotgun (WGS) entry which is preliminary data.</text>
</comment>
<accession>A0A8T2KMS3</accession>
<organism evidence="2 3">
    <name type="scientific">Hymenochirus boettgeri</name>
    <name type="common">Congo dwarf clawed frog</name>
    <dbReference type="NCBI Taxonomy" id="247094"/>
    <lineage>
        <taxon>Eukaryota</taxon>
        <taxon>Metazoa</taxon>
        <taxon>Chordata</taxon>
        <taxon>Craniata</taxon>
        <taxon>Vertebrata</taxon>
        <taxon>Euteleostomi</taxon>
        <taxon>Amphibia</taxon>
        <taxon>Batrachia</taxon>
        <taxon>Anura</taxon>
        <taxon>Pipoidea</taxon>
        <taxon>Pipidae</taxon>
        <taxon>Pipinae</taxon>
        <taxon>Hymenochirus</taxon>
    </lineage>
</organism>
<protein>
    <submittedName>
        <fullName evidence="2">Uncharacterized protein</fullName>
    </submittedName>
</protein>
<proteinExistence type="predicted"/>
<dbReference type="AlphaFoldDB" id="A0A8T2KMS3"/>
<sequence length="82" mass="9277">MADTEEAYGMPDTPVEPDPKELQCETKQDNPIGATSKTPTSPQAAFTQQCPKIILYRIVIHNYKNSNNITMRRLNIQSKIQL</sequence>
<gene>
    <name evidence="2" type="ORF">GDO86_001752</name>
</gene>
<keyword evidence="3" id="KW-1185">Reference proteome</keyword>
<dbReference type="Proteomes" id="UP000812440">
    <property type="component" value="Chromosome 1"/>
</dbReference>
<name>A0A8T2KMS3_9PIPI</name>
<evidence type="ECO:0000256" key="1">
    <source>
        <dbReference type="SAM" id="MobiDB-lite"/>
    </source>
</evidence>